<sequence length="140" mass="16524">MKAQDLAQYIINHSSKGISNLELQKIMYFVVLKHYKDTGEYLLDKDFEAWQFGAIVYDVYLFYRDYGANSIDRTNENIEIEDSIKQRVDFVLSKLSNYNYWEWVGMLHAKSGAWDITYSKKKKGVIPRELIKKESFTLSL</sequence>
<name>A0A4U8T240_9HELI</name>
<proteinExistence type="predicted"/>
<gene>
    <name evidence="2" type="ORF">LS74_001235</name>
</gene>
<protein>
    <submittedName>
        <fullName evidence="2">DUF4065 domain-containing protein</fullName>
    </submittedName>
</protein>
<organism evidence="2 3">
    <name type="scientific">Helicobacter magdeburgensis</name>
    <dbReference type="NCBI Taxonomy" id="471858"/>
    <lineage>
        <taxon>Bacteria</taxon>
        <taxon>Pseudomonadati</taxon>
        <taxon>Campylobacterota</taxon>
        <taxon>Epsilonproteobacteria</taxon>
        <taxon>Campylobacterales</taxon>
        <taxon>Helicobacteraceae</taxon>
        <taxon>Helicobacter</taxon>
    </lineage>
</organism>
<dbReference type="Proteomes" id="UP000029921">
    <property type="component" value="Unassembled WGS sequence"/>
</dbReference>
<keyword evidence="3" id="KW-1185">Reference proteome</keyword>
<dbReference type="RefSeq" id="WP_034588002.1">
    <property type="nucleotide sequence ID" value="NZ_JRPE02000002.1"/>
</dbReference>
<evidence type="ECO:0000313" key="2">
    <source>
        <dbReference type="EMBL" id="TLD93383.1"/>
    </source>
</evidence>
<accession>A0A4U8T240</accession>
<feature type="domain" description="Antitoxin SocA-like Panacea" evidence="1">
    <location>
        <begin position="23"/>
        <end position="114"/>
    </location>
</feature>
<dbReference type="Pfam" id="PF13274">
    <property type="entry name" value="SocA_Panacea"/>
    <property type="match status" value="1"/>
</dbReference>
<dbReference type="InterPro" id="IPR025272">
    <property type="entry name" value="SocA_Panacea"/>
</dbReference>
<evidence type="ECO:0000259" key="1">
    <source>
        <dbReference type="Pfam" id="PF13274"/>
    </source>
</evidence>
<reference evidence="2 3" key="1">
    <citation type="journal article" date="2014" name="Genome Announc.">
        <title>Draft genome sequences of eight enterohepatic helicobacter species isolated from both laboratory and wild rodents.</title>
        <authorList>
            <person name="Sheh A."/>
            <person name="Shen Z."/>
            <person name="Fox J.G."/>
        </authorList>
    </citation>
    <scope>NUCLEOTIDE SEQUENCE [LARGE SCALE GENOMIC DNA]</scope>
    <source>
        <strain evidence="2 3">MIT 96-1001</strain>
    </source>
</reference>
<evidence type="ECO:0000313" key="3">
    <source>
        <dbReference type="Proteomes" id="UP000029921"/>
    </source>
</evidence>
<dbReference type="AlphaFoldDB" id="A0A4U8T240"/>
<dbReference type="EMBL" id="JRPE02000002">
    <property type="protein sequence ID" value="TLD93383.1"/>
    <property type="molecule type" value="Genomic_DNA"/>
</dbReference>
<comment type="caution">
    <text evidence="2">The sequence shown here is derived from an EMBL/GenBank/DDBJ whole genome shotgun (WGS) entry which is preliminary data.</text>
</comment>